<dbReference type="EMBL" id="JACCAA010000001">
    <property type="protein sequence ID" value="NYG58344.1"/>
    <property type="molecule type" value="Genomic_DNA"/>
</dbReference>
<organism evidence="2 3">
    <name type="scientific">Nocardioides daedukensis</name>
    <dbReference type="NCBI Taxonomy" id="634462"/>
    <lineage>
        <taxon>Bacteria</taxon>
        <taxon>Bacillati</taxon>
        <taxon>Actinomycetota</taxon>
        <taxon>Actinomycetes</taxon>
        <taxon>Propionibacteriales</taxon>
        <taxon>Nocardioidaceae</taxon>
        <taxon>Nocardioides</taxon>
    </lineage>
</organism>
<dbReference type="RefSeq" id="WP_179501515.1">
    <property type="nucleotide sequence ID" value="NZ_JACCAA010000001.1"/>
</dbReference>
<name>A0A7Y9S249_9ACTN</name>
<accession>A0A7Y9S249</accession>
<evidence type="ECO:0008006" key="4">
    <source>
        <dbReference type="Google" id="ProtNLM"/>
    </source>
</evidence>
<feature type="region of interest" description="Disordered" evidence="1">
    <location>
        <begin position="17"/>
        <end position="77"/>
    </location>
</feature>
<proteinExistence type="predicted"/>
<sequence length="223" mass="23331">MLVVVAVMVALVVTLTGDDSDDSARDPGQDSSQTPTDPDSAPDGASDNASDGASPSPAPESSAPSDGPTSTSADGRMTGTLYSYQIPSGWNDITKDMADQPTVDTVSGDGEGLYSSQESLIVELGSTFGKPNAQALKDTWKKTLTGGNSTVKVVDTKDATIDGKPAVTVRLEHEKVGDMQTVQYGWLLIVDGKAVSIVLTTTDPDKSQSMQTGQDILKSWTWN</sequence>
<dbReference type="Gene3D" id="3.40.1000.10">
    <property type="entry name" value="Mog1/PsbP, alpha/beta/alpha sandwich"/>
    <property type="match status" value="1"/>
</dbReference>
<keyword evidence="3" id="KW-1185">Reference proteome</keyword>
<evidence type="ECO:0000313" key="2">
    <source>
        <dbReference type="EMBL" id="NYG58344.1"/>
    </source>
</evidence>
<evidence type="ECO:0000313" key="3">
    <source>
        <dbReference type="Proteomes" id="UP000540656"/>
    </source>
</evidence>
<comment type="caution">
    <text evidence="2">The sequence shown here is derived from an EMBL/GenBank/DDBJ whole genome shotgun (WGS) entry which is preliminary data.</text>
</comment>
<reference evidence="2 3" key="1">
    <citation type="submission" date="2020-07" db="EMBL/GenBank/DDBJ databases">
        <title>Sequencing the genomes of 1000 actinobacteria strains.</title>
        <authorList>
            <person name="Klenk H.-P."/>
        </authorList>
    </citation>
    <scope>NUCLEOTIDE SEQUENCE [LARGE SCALE GENOMIC DNA]</scope>
    <source>
        <strain evidence="2 3">DSM 23819</strain>
    </source>
</reference>
<gene>
    <name evidence="2" type="ORF">BJ980_001267</name>
</gene>
<feature type="compositionally biased region" description="Low complexity" evidence="1">
    <location>
        <begin position="35"/>
        <end position="68"/>
    </location>
</feature>
<dbReference type="AlphaFoldDB" id="A0A7Y9S249"/>
<dbReference type="Proteomes" id="UP000540656">
    <property type="component" value="Unassembled WGS sequence"/>
</dbReference>
<protein>
    <recommendedName>
        <fullName evidence="4">DUF1795 domain-containing protein</fullName>
    </recommendedName>
</protein>
<evidence type="ECO:0000256" key="1">
    <source>
        <dbReference type="SAM" id="MobiDB-lite"/>
    </source>
</evidence>